<dbReference type="PANTHER" id="PTHR34858:SF1">
    <property type="entry name" value="CYSO-CYSTEINE PEPTIDASE"/>
    <property type="match status" value="1"/>
</dbReference>
<keyword evidence="4" id="KW-0862">Zinc</keyword>
<keyword evidence="5" id="KW-0482">Metalloprotease</keyword>
<dbReference type="SUPFAM" id="SSF102712">
    <property type="entry name" value="JAB1/MPN domain"/>
    <property type="match status" value="1"/>
</dbReference>
<keyword evidence="8" id="KW-1185">Reference proteome</keyword>
<dbReference type="GO" id="GO:0006508">
    <property type="term" value="P:proteolysis"/>
    <property type="evidence" value="ECO:0007669"/>
    <property type="project" value="UniProtKB-KW"/>
</dbReference>
<dbReference type="CDD" id="cd08070">
    <property type="entry name" value="MPN_like"/>
    <property type="match status" value="1"/>
</dbReference>
<dbReference type="PANTHER" id="PTHR34858">
    <property type="entry name" value="CYSO-CYSTEINE PEPTIDASE"/>
    <property type="match status" value="1"/>
</dbReference>
<proteinExistence type="predicted"/>
<keyword evidence="3" id="KW-0378">Hydrolase</keyword>
<reference evidence="7 8" key="1">
    <citation type="submission" date="2020-07" db="EMBL/GenBank/DDBJ databases">
        <authorList>
            <person name="Feng H."/>
        </authorList>
    </citation>
    <scope>NUCLEOTIDE SEQUENCE [LARGE SCALE GENOMIC DNA]</scope>
    <source>
        <strain evidence="8">s-11</strain>
    </source>
</reference>
<dbReference type="RefSeq" id="WP_052153939.1">
    <property type="nucleotide sequence ID" value="NZ_JACEIP010000004.1"/>
</dbReference>
<evidence type="ECO:0000259" key="6">
    <source>
        <dbReference type="Pfam" id="PF14464"/>
    </source>
</evidence>
<dbReference type="Proteomes" id="UP000530514">
    <property type="component" value="Unassembled WGS sequence"/>
</dbReference>
<dbReference type="InterPro" id="IPR051929">
    <property type="entry name" value="VirAsm_ModProt"/>
</dbReference>
<name>A0A7W1X8Q7_9BACL</name>
<keyword evidence="1" id="KW-0645">Protease</keyword>
<evidence type="ECO:0000313" key="7">
    <source>
        <dbReference type="EMBL" id="MBA4542170.1"/>
    </source>
</evidence>
<evidence type="ECO:0000256" key="5">
    <source>
        <dbReference type="ARBA" id="ARBA00023049"/>
    </source>
</evidence>
<dbReference type="InterPro" id="IPR028090">
    <property type="entry name" value="JAB_dom_prok"/>
</dbReference>
<comment type="caution">
    <text evidence="7">The sequence shown here is derived from an EMBL/GenBank/DDBJ whole genome shotgun (WGS) entry which is preliminary data.</text>
</comment>
<dbReference type="Pfam" id="PF14464">
    <property type="entry name" value="Prok-JAB"/>
    <property type="match status" value="1"/>
</dbReference>
<dbReference type="AlphaFoldDB" id="A0A7W1X8Q7"/>
<dbReference type="EMBL" id="JACEIP010000004">
    <property type="protein sequence ID" value="MBA4542170.1"/>
    <property type="molecule type" value="Genomic_DNA"/>
</dbReference>
<protein>
    <submittedName>
        <fullName evidence="7">M67 family metallopeptidase</fullName>
    </submittedName>
</protein>
<sequence>MKPSFLTIHSYVIEQMKEYCLNQYPHQGYGFLAGHGSVITHFFPIPGQNSGPCFLDFEPRAYFEAVKKIRSLQLEWLGVLHSHPLSDAYPSARDRSGWHFVHKSFWILSLKDKQVQLGAYYIKKNQAIPIIYKITD</sequence>
<dbReference type="GO" id="GO:0008270">
    <property type="term" value="F:zinc ion binding"/>
    <property type="evidence" value="ECO:0007669"/>
    <property type="project" value="TreeGrafter"/>
</dbReference>
<organism evidence="7 8">
    <name type="scientific">Thermoactinomyces daqus</name>
    <dbReference type="NCBI Taxonomy" id="1329516"/>
    <lineage>
        <taxon>Bacteria</taxon>
        <taxon>Bacillati</taxon>
        <taxon>Bacillota</taxon>
        <taxon>Bacilli</taxon>
        <taxon>Bacillales</taxon>
        <taxon>Thermoactinomycetaceae</taxon>
        <taxon>Thermoactinomyces</taxon>
    </lineage>
</organism>
<evidence type="ECO:0000313" key="8">
    <source>
        <dbReference type="Proteomes" id="UP000530514"/>
    </source>
</evidence>
<gene>
    <name evidence="7" type="ORF">H1164_04550</name>
</gene>
<dbReference type="GO" id="GO:0008235">
    <property type="term" value="F:metalloexopeptidase activity"/>
    <property type="evidence" value="ECO:0007669"/>
    <property type="project" value="TreeGrafter"/>
</dbReference>
<accession>A0A7W1X8Q7</accession>
<evidence type="ECO:0000256" key="4">
    <source>
        <dbReference type="ARBA" id="ARBA00022833"/>
    </source>
</evidence>
<evidence type="ECO:0000256" key="3">
    <source>
        <dbReference type="ARBA" id="ARBA00022801"/>
    </source>
</evidence>
<evidence type="ECO:0000256" key="1">
    <source>
        <dbReference type="ARBA" id="ARBA00022670"/>
    </source>
</evidence>
<dbReference type="Gene3D" id="3.40.140.10">
    <property type="entry name" value="Cytidine Deaminase, domain 2"/>
    <property type="match status" value="1"/>
</dbReference>
<evidence type="ECO:0000256" key="2">
    <source>
        <dbReference type="ARBA" id="ARBA00022723"/>
    </source>
</evidence>
<dbReference type="OrthoDB" id="9802958at2"/>
<feature type="domain" description="JAB" evidence="6">
    <location>
        <begin position="11"/>
        <end position="110"/>
    </location>
</feature>
<keyword evidence="2" id="KW-0479">Metal-binding</keyword>